<proteinExistence type="predicted"/>
<accession>A0A401R922</accession>
<gene>
    <name evidence="1" type="ORF">SALB_06896</name>
</gene>
<reference evidence="1 2" key="1">
    <citation type="journal article" date="2019" name="Microbiol. Resour. Announc.">
        <title>Draft Genome Sequence of the Most Traditional epsilon-Poly-l-Lysine Producer, Streptomyces albulus NBRC14147.</title>
        <authorList>
            <person name="Yamanaka K."/>
            <person name="Hamano Y."/>
        </authorList>
    </citation>
    <scope>NUCLEOTIDE SEQUENCE [LARGE SCALE GENOMIC DNA]</scope>
    <source>
        <strain evidence="1 2">NBRC 14147</strain>
    </source>
</reference>
<dbReference type="Proteomes" id="UP000288351">
    <property type="component" value="Unassembled WGS sequence"/>
</dbReference>
<dbReference type="EMBL" id="BHXC01000007">
    <property type="protein sequence ID" value="GCB94098.1"/>
    <property type="molecule type" value="Genomic_DNA"/>
</dbReference>
<comment type="caution">
    <text evidence="1">The sequence shown here is derived from an EMBL/GenBank/DDBJ whole genome shotgun (WGS) entry which is preliminary data.</text>
</comment>
<dbReference type="AlphaFoldDB" id="A0A401R922"/>
<evidence type="ECO:0000313" key="2">
    <source>
        <dbReference type="Proteomes" id="UP000288351"/>
    </source>
</evidence>
<organism evidence="1 2">
    <name type="scientific">Streptomyces noursei</name>
    <name type="common">Streptomyces albulus</name>
    <dbReference type="NCBI Taxonomy" id="1971"/>
    <lineage>
        <taxon>Bacteria</taxon>
        <taxon>Bacillati</taxon>
        <taxon>Actinomycetota</taxon>
        <taxon>Actinomycetes</taxon>
        <taxon>Kitasatosporales</taxon>
        <taxon>Streptomycetaceae</taxon>
        <taxon>Streptomyces</taxon>
    </lineage>
</organism>
<protein>
    <submittedName>
        <fullName evidence="1">Uncharacterized protein</fullName>
    </submittedName>
</protein>
<evidence type="ECO:0000313" key="1">
    <source>
        <dbReference type="EMBL" id="GCB94098.1"/>
    </source>
</evidence>
<sequence length="218" mass="21005">MELGDAPAGVGDLEAEGVQGEVGGEPDVAAAVGGQLGAEDVGVGGAGGAVHAVGGDHQVVVAGEVGGRRGLGAEDQPYAQGSAAVVQDGQQPAAAEGGEAVPAGGEGAAAVHDVDVVPAHELRLQRAVDVRVGVLDAAEGLVGEDDAEAEGVVGGVALPDGDLPARVEAFEQGGGVEPAGAAAEDGDLQRAVVRARGGGHFPCHLGGRFSVNAAWNSA</sequence>
<name>A0A401R922_STRNR</name>